<name>A0A8I1KAV6_9PSED</name>
<feature type="domain" description="Capsule synthesis protein CapA" evidence="2">
    <location>
        <begin position="202"/>
        <end position="455"/>
    </location>
</feature>
<dbReference type="PANTHER" id="PTHR33393:SF12">
    <property type="entry name" value="CAPSULE BIOSYNTHESIS PROTEIN CAPA"/>
    <property type="match status" value="1"/>
</dbReference>
<dbReference type="SUPFAM" id="SSF56300">
    <property type="entry name" value="Metallo-dependent phosphatases"/>
    <property type="match status" value="1"/>
</dbReference>
<proteinExistence type="inferred from homology"/>
<dbReference type="InterPro" id="IPR052169">
    <property type="entry name" value="CW_Biosynth-Accessory"/>
</dbReference>
<evidence type="ECO:0000313" key="4">
    <source>
        <dbReference type="Proteomes" id="UP000658390"/>
    </source>
</evidence>
<comment type="caution">
    <text evidence="3">The sequence shown here is derived from an EMBL/GenBank/DDBJ whole genome shotgun (WGS) entry which is preliminary data.</text>
</comment>
<evidence type="ECO:0000313" key="3">
    <source>
        <dbReference type="EMBL" id="MBJ2259078.1"/>
    </source>
</evidence>
<organism evidence="3 4">
    <name type="scientific">Pseudomonas psychrophila</name>
    <dbReference type="NCBI Taxonomy" id="122355"/>
    <lineage>
        <taxon>Bacteria</taxon>
        <taxon>Pseudomonadati</taxon>
        <taxon>Pseudomonadota</taxon>
        <taxon>Gammaproteobacteria</taxon>
        <taxon>Pseudomonadales</taxon>
        <taxon>Pseudomonadaceae</taxon>
        <taxon>Pseudomonas</taxon>
    </lineage>
</organism>
<sequence length="549" mass="61946">MNAYMFEALKELVRSIKCCLDGHEAETIDILRRVADGDLEMVETISPEEEAYARALFGWIAQQGPKRVWERLEPVLADPSQLLKAEILLEEFLDDPGFGVLPPALKDPIHQRTLLRLGVLLMSYICYEQFHYPQPETGVYDISGNTFQKTKWLYRYWLNQLEVAEKESGLEGFFADQTLKFRNLSDPSIEQGGLFPVIPVLSVSCAGDLLAVDVLTPENTPHLFDDITDFYSTADIVSANLESTVDESKPIGRHQQTGNPAQMNTSEAMFNKFRHEAKINFFSTATNHAMDWGKEGVEATLKVLEKSGAYYSGTARSQAEQDDVVVVEKNGIKVALLSYTFDLNGHSRAGELYLANEVRFNDVDPPPDYALIKKQVAAAKAKGADWIIAYCHWGWEFEMYPHAKIVDAAHKVIECGVDTILGNHAHVSQPAQMIPRHGKQDALVIYAFGDFVSFHPESRNSKLAYSVKFDIGKTLGVTRLYNLKVLPIYIVNEKRDTTDYNCRIVKFENVLSNPDHYGLTELEKSQLPHLRDKVWKEILSPLSSLYSDL</sequence>
<dbReference type="Pfam" id="PF09587">
    <property type="entry name" value="PGA_cap"/>
    <property type="match status" value="1"/>
</dbReference>
<gene>
    <name evidence="3" type="ORF">JFT45_21490</name>
</gene>
<dbReference type="Gene3D" id="3.60.21.10">
    <property type="match status" value="1"/>
</dbReference>
<dbReference type="SMART" id="SM00854">
    <property type="entry name" value="PGA_cap"/>
    <property type="match status" value="1"/>
</dbReference>
<dbReference type="Proteomes" id="UP000658390">
    <property type="component" value="Unassembled WGS sequence"/>
</dbReference>
<comment type="similarity">
    <text evidence="1">Belongs to the CapA family.</text>
</comment>
<dbReference type="EMBL" id="JAEKCZ010000024">
    <property type="protein sequence ID" value="MBJ2259078.1"/>
    <property type="molecule type" value="Genomic_DNA"/>
</dbReference>
<dbReference type="InterPro" id="IPR019079">
    <property type="entry name" value="Capsule_synth_CapA"/>
</dbReference>
<dbReference type="PANTHER" id="PTHR33393">
    <property type="entry name" value="POLYGLUTAMINE SYNTHESIS ACCESSORY PROTEIN RV0574C-RELATED"/>
    <property type="match status" value="1"/>
</dbReference>
<evidence type="ECO:0000259" key="2">
    <source>
        <dbReference type="SMART" id="SM00854"/>
    </source>
</evidence>
<reference evidence="3" key="1">
    <citation type="submission" date="2020-12" db="EMBL/GenBank/DDBJ databases">
        <title>Antibiotic resistance and phylogeny of Pseudomonas spp. isolated over three decades from chicken meat in the Norwegian food chain.</title>
        <authorList>
            <person name="Moen B."/>
        </authorList>
    </citation>
    <scope>NUCLEOTIDE SEQUENCE</scope>
    <source>
        <strain evidence="3">MF6762</strain>
    </source>
</reference>
<accession>A0A8I1KAV6</accession>
<dbReference type="InterPro" id="IPR029052">
    <property type="entry name" value="Metallo-depent_PP-like"/>
</dbReference>
<evidence type="ECO:0000256" key="1">
    <source>
        <dbReference type="ARBA" id="ARBA00005662"/>
    </source>
</evidence>
<protein>
    <submittedName>
        <fullName evidence="3">CapA family protein</fullName>
    </submittedName>
</protein>
<dbReference type="AlphaFoldDB" id="A0A8I1KAV6"/>